<dbReference type="AlphaFoldDB" id="A0A0M9FT87"/>
<evidence type="ECO:0000313" key="2">
    <source>
        <dbReference type="EMBL" id="KPA75595.1"/>
    </source>
</evidence>
<feature type="compositionally biased region" description="Gly residues" evidence="1">
    <location>
        <begin position="1207"/>
        <end position="1227"/>
    </location>
</feature>
<dbReference type="RefSeq" id="XP_015654034.1">
    <property type="nucleotide sequence ID" value="XM_015807495.1"/>
</dbReference>
<feature type="region of interest" description="Disordered" evidence="1">
    <location>
        <begin position="84"/>
        <end position="216"/>
    </location>
</feature>
<feature type="compositionally biased region" description="Basic and acidic residues" evidence="1">
    <location>
        <begin position="1041"/>
        <end position="1051"/>
    </location>
</feature>
<reference evidence="2 3" key="1">
    <citation type="submission" date="2015-07" db="EMBL/GenBank/DDBJ databases">
        <title>High-quality genome of monoxenous trypanosomatid Leptomonas pyrrhocoris.</title>
        <authorList>
            <person name="Flegontov P."/>
            <person name="Butenko A."/>
            <person name="Firsov S."/>
            <person name="Vlcek C."/>
            <person name="Logacheva M.D."/>
            <person name="Field M."/>
            <person name="Filatov D."/>
            <person name="Flegontova O."/>
            <person name="Gerasimov E."/>
            <person name="Jackson A.P."/>
            <person name="Kelly S."/>
            <person name="Opperdoes F."/>
            <person name="O'Reilly A."/>
            <person name="Votypka J."/>
            <person name="Yurchenko V."/>
            <person name="Lukes J."/>
        </authorList>
    </citation>
    <scope>NUCLEOTIDE SEQUENCE [LARGE SCALE GENOMIC DNA]</scope>
    <source>
        <strain evidence="2">H10</strain>
    </source>
</reference>
<feature type="region of interest" description="Disordered" evidence="1">
    <location>
        <begin position="1205"/>
        <end position="1227"/>
    </location>
</feature>
<feature type="region of interest" description="Disordered" evidence="1">
    <location>
        <begin position="386"/>
        <end position="435"/>
    </location>
</feature>
<organism evidence="2 3">
    <name type="scientific">Leptomonas pyrrhocoris</name>
    <name type="common">Firebug parasite</name>
    <dbReference type="NCBI Taxonomy" id="157538"/>
    <lineage>
        <taxon>Eukaryota</taxon>
        <taxon>Discoba</taxon>
        <taxon>Euglenozoa</taxon>
        <taxon>Kinetoplastea</taxon>
        <taxon>Metakinetoplastina</taxon>
        <taxon>Trypanosomatida</taxon>
        <taxon>Trypanosomatidae</taxon>
        <taxon>Leishmaniinae</taxon>
        <taxon>Leptomonas</taxon>
    </lineage>
</organism>
<feature type="compositionally biased region" description="Polar residues" evidence="1">
    <location>
        <begin position="399"/>
        <end position="409"/>
    </location>
</feature>
<feature type="compositionally biased region" description="Basic and acidic residues" evidence="1">
    <location>
        <begin position="1"/>
        <end position="10"/>
    </location>
</feature>
<accession>A0A0M9FT87</accession>
<feature type="compositionally biased region" description="Low complexity" evidence="1">
    <location>
        <begin position="489"/>
        <end position="504"/>
    </location>
</feature>
<dbReference type="OrthoDB" id="273342at2759"/>
<evidence type="ECO:0000313" key="3">
    <source>
        <dbReference type="Proteomes" id="UP000037923"/>
    </source>
</evidence>
<feature type="compositionally biased region" description="Low complexity" evidence="1">
    <location>
        <begin position="27"/>
        <end position="47"/>
    </location>
</feature>
<name>A0A0M9FT87_LEPPY</name>
<dbReference type="Proteomes" id="UP000037923">
    <property type="component" value="Unassembled WGS sequence"/>
</dbReference>
<dbReference type="EMBL" id="LGTL01000024">
    <property type="protein sequence ID" value="KPA75595.1"/>
    <property type="molecule type" value="Genomic_DNA"/>
</dbReference>
<dbReference type="GeneID" id="26908755"/>
<evidence type="ECO:0008006" key="4">
    <source>
        <dbReference type="Google" id="ProtNLM"/>
    </source>
</evidence>
<feature type="region of interest" description="Disordered" evidence="1">
    <location>
        <begin position="463"/>
        <end position="507"/>
    </location>
</feature>
<feature type="compositionally biased region" description="Basic and acidic residues" evidence="1">
    <location>
        <begin position="117"/>
        <end position="132"/>
    </location>
</feature>
<feature type="region of interest" description="Disordered" evidence="1">
    <location>
        <begin position="1127"/>
        <end position="1152"/>
    </location>
</feature>
<feature type="compositionally biased region" description="Gly residues" evidence="1">
    <location>
        <begin position="1135"/>
        <end position="1147"/>
    </location>
</feature>
<dbReference type="OMA" id="RYINHRY"/>
<feature type="region of interest" description="Disordered" evidence="1">
    <location>
        <begin position="1"/>
        <end position="65"/>
    </location>
</feature>
<protein>
    <recommendedName>
        <fullName evidence="4">SET domain-containing protein</fullName>
    </recommendedName>
</protein>
<feature type="compositionally biased region" description="Pro residues" evidence="1">
    <location>
        <begin position="17"/>
        <end position="26"/>
    </location>
</feature>
<dbReference type="VEuPathDB" id="TriTrypDB:LpyrH10_24_1110"/>
<feature type="compositionally biased region" description="Low complexity" evidence="1">
    <location>
        <begin position="464"/>
        <end position="478"/>
    </location>
</feature>
<feature type="region of interest" description="Disordered" evidence="1">
    <location>
        <begin position="783"/>
        <end position="858"/>
    </location>
</feature>
<sequence>MSSASRHHDDGDEAAPPRRPWLPRPPGLSTSTSSTSAAAPLTDLLDTMPMGGVDTSAPHHLDGGLCDTQETQELLDNFFALYASPDQGSASAPCAARPQHRQRLPPLDAEGEVAEEQSPRRGDEAKNTPSEHDGEDEDEEGPVGRTDGHHAQQSQYVPVEEEDEEEDSNDVDKEDTVMPPSRPSLANGLSAAAELDGAANSRSPPPPTSSTTLSASSLEQQCKPAESVFWPFAHPPPSTALPLDTQTRAAFHTRRYGAFIKAYLGLSDEEVRQAERRGRGICMIGVRRVARHGKASAASPISYSFASPRLMPTCNGAAGDFPAHPFRCVRPSNADPVRTQRVFLRHSVLAVEGDAVFCQLIDRAETLYAVEQQRMEDAAAAVAGAALHRKDDDKDDSGDFSTEGGTNTKAKSEGQPAKDLHGRPTTAPGMYPQFRRLPRVTEPYLRPNARCIALHYGLPDHHNSLPSSSASNTNAAASPRRGAEGAGQTEASATTSTTTATTTDSSEETCFPRATLIAVVSTTRLEENGEIYISMDSYYRCLDEIEWYRRCYRHLNERYGCRASLELSRCNTPTSCCPTTAPSTELHVANSSHSAHTSTAGTGDVYTGVKHFPAWPAELAFYHGVGKRHASRVAEGAFPFTLVELGAAPELGDGQKGVVASSWIPYGTCLLYCGPAVATRKVEKVVTSRVFHGSAASPNPARAAGDGGGVKAVVGAAAAEGLDEDAEEDLSFVTDDTYALGLGRHGVCFGQGLTRYINHRYNTSRFGNVELCSVMLSVPSEFSTEGGGGSGAQKSPPSDGAAILPSDPTLTEEENTRLRFTVRKQHGRNSGGGNARSADVSATAAAAAAPPRGKRKQAPLRRAQRFFLEEKSFFVTVPFFLVTTDIPPGASLLAWTYGEDYDAKLERQAVAEGHIVPYADAAVLNRRLTTPSPGRSLQRYGGDYRFAVGAGDVVWRRRPLLPSSSSSVLSSAFCAGGAAWLVPPPEDDLFVIVQTQRGSVEQVLLQPLVRVELTDAALDGLLREQHLLDYVSPHVSSSAADGRRQPHREAGRGGPRGRAAAGGRKGYRRVAPAWSQHWAVFELPDSAIAGTSATLSLARAEDALRRCCVATVESVGLLQPDIDYSVVHSKRPESGGSGGRGRPGQKGGGRRARLVLDTPRQIVVNLDDLHHATHLVRASAERATAVPVLLNGLLWPLFSAHVERSSGSGGGGGPVGSNGGGGTIPVR</sequence>
<feature type="compositionally biased region" description="Basic and acidic residues" evidence="1">
    <location>
        <begin position="410"/>
        <end position="422"/>
    </location>
</feature>
<gene>
    <name evidence="2" type="ORF">ABB37_08471</name>
</gene>
<feature type="region of interest" description="Disordered" evidence="1">
    <location>
        <begin position="1036"/>
        <end position="1065"/>
    </location>
</feature>
<proteinExistence type="predicted"/>
<comment type="caution">
    <text evidence="2">The sequence shown here is derived from an EMBL/GenBank/DDBJ whole genome shotgun (WGS) entry which is preliminary data.</text>
</comment>
<feature type="compositionally biased region" description="Acidic residues" evidence="1">
    <location>
        <begin position="159"/>
        <end position="169"/>
    </location>
</feature>
<evidence type="ECO:0000256" key="1">
    <source>
        <dbReference type="SAM" id="MobiDB-lite"/>
    </source>
</evidence>
<feature type="compositionally biased region" description="Low complexity" evidence="1">
    <location>
        <begin position="835"/>
        <end position="849"/>
    </location>
</feature>
<keyword evidence="3" id="KW-1185">Reference proteome</keyword>